<protein>
    <submittedName>
        <fullName evidence="3">Uncharacterized protein</fullName>
    </submittedName>
</protein>
<name>A0A210PGP8_MIZYE</name>
<keyword evidence="4" id="KW-1185">Reference proteome</keyword>
<proteinExistence type="predicted"/>
<organism evidence="3 4">
    <name type="scientific">Mizuhopecten yessoensis</name>
    <name type="common">Japanese scallop</name>
    <name type="synonym">Patinopecten yessoensis</name>
    <dbReference type="NCBI Taxonomy" id="6573"/>
    <lineage>
        <taxon>Eukaryota</taxon>
        <taxon>Metazoa</taxon>
        <taxon>Spiralia</taxon>
        <taxon>Lophotrochozoa</taxon>
        <taxon>Mollusca</taxon>
        <taxon>Bivalvia</taxon>
        <taxon>Autobranchia</taxon>
        <taxon>Pteriomorphia</taxon>
        <taxon>Pectinida</taxon>
        <taxon>Pectinoidea</taxon>
        <taxon>Pectinidae</taxon>
        <taxon>Mizuhopecten</taxon>
    </lineage>
</organism>
<feature type="compositionally biased region" description="Polar residues" evidence="1">
    <location>
        <begin position="109"/>
        <end position="128"/>
    </location>
</feature>
<dbReference type="EMBL" id="NEDP02076715">
    <property type="protein sequence ID" value="OWF35658.1"/>
    <property type="molecule type" value="Genomic_DNA"/>
</dbReference>
<comment type="caution">
    <text evidence="3">The sequence shown here is derived from an EMBL/GenBank/DDBJ whole genome shotgun (WGS) entry which is preliminary data.</text>
</comment>
<sequence length="195" mass="20941">MMSCRAFVPLLTLTMVTTAVYGSGCVSAPTCSCDFAGEENASTTKSEMLAGAVGAMSPLLAAGAGLGIYKFVQSRMAAPKLGFERAPSDLTDDSFREAKQKKFSRGRRNSTTPLQTDTSDFNSSRRGSNVTTLSVTDYDDWDVDSDRGMPSGDMDDPMSYMGSTVSTSEVSPRITPSFQSPPATVKKDNINTWMF</sequence>
<accession>A0A210PGP8</accession>
<feature type="compositionally biased region" description="Basic and acidic residues" evidence="1">
    <location>
        <begin position="86"/>
        <end position="100"/>
    </location>
</feature>
<keyword evidence="2" id="KW-0732">Signal</keyword>
<feature type="region of interest" description="Disordered" evidence="1">
    <location>
        <begin position="163"/>
        <end position="182"/>
    </location>
</feature>
<dbReference type="OrthoDB" id="6160877at2759"/>
<feature type="chain" id="PRO_5012510185" evidence="2">
    <location>
        <begin position="23"/>
        <end position="195"/>
    </location>
</feature>
<evidence type="ECO:0000313" key="3">
    <source>
        <dbReference type="EMBL" id="OWF35658.1"/>
    </source>
</evidence>
<evidence type="ECO:0000313" key="4">
    <source>
        <dbReference type="Proteomes" id="UP000242188"/>
    </source>
</evidence>
<dbReference type="AlphaFoldDB" id="A0A210PGP8"/>
<feature type="region of interest" description="Disordered" evidence="1">
    <location>
        <begin position="86"/>
        <end position="128"/>
    </location>
</feature>
<evidence type="ECO:0000256" key="2">
    <source>
        <dbReference type="SAM" id="SignalP"/>
    </source>
</evidence>
<evidence type="ECO:0000256" key="1">
    <source>
        <dbReference type="SAM" id="MobiDB-lite"/>
    </source>
</evidence>
<dbReference type="Proteomes" id="UP000242188">
    <property type="component" value="Unassembled WGS sequence"/>
</dbReference>
<gene>
    <name evidence="3" type="ORF">KP79_PYT09738</name>
</gene>
<reference evidence="3 4" key="1">
    <citation type="journal article" date="2017" name="Nat. Ecol. Evol.">
        <title>Scallop genome provides insights into evolution of bilaterian karyotype and development.</title>
        <authorList>
            <person name="Wang S."/>
            <person name="Zhang J."/>
            <person name="Jiao W."/>
            <person name="Li J."/>
            <person name="Xun X."/>
            <person name="Sun Y."/>
            <person name="Guo X."/>
            <person name="Huan P."/>
            <person name="Dong B."/>
            <person name="Zhang L."/>
            <person name="Hu X."/>
            <person name="Sun X."/>
            <person name="Wang J."/>
            <person name="Zhao C."/>
            <person name="Wang Y."/>
            <person name="Wang D."/>
            <person name="Huang X."/>
            <person name="Wang R."/>
            <person name="Lv J."/>
            <person name="Li Y."/>
            <person name="Zhang Z."/>
            <person name="Liu B."/>
            <person name="Lu W."/>
            <person name="Hui Y."/>
            <person name="Liang J."/>
            <person name="Zhou Z."/>
            <person name="Hou R."/>
            <person name="Li X."/>
            <person name="Liu Y."/>
            <person name="Li H."/>
            <person name="Ning X."/>
            <person name="Lin Y."/>
            <person name="Zhao L."/>
            <person name="Xing Q."/>
            <person name="Dou J."/>
            <person name="Li Y."/>
            <person name="Mao J."/>
            <person name="Guo H."/>
            <person name="Dou H."/>
            <person name="Li T."/>
            <person name="Mu C."/>
            <person name="Jiang W."/>
            <person name="Fu Q."/>
            <person name="Fu X."/>
            <person name="Miao Y."/>
            <person name="Liu J."/>
            <person name="Yu Q."/>
            <person name="Li R."/>
            <person name="Liao H."/>
            <person name="Li X."/>
            <person name="Kong Y."/>
            <person name="Jiang Z."/>
            <person name="Chourrout D."/>
            <person name="Li R."/>
            <person name="Bao Z."/>
        </authorList>
    </citation>
    <scope>NUCLEOTIDE SEQUENCE [LARGE SCALE GENOMIC DNA]</scope>
    <source>
        <strain evidence="3 4">PY_sf001</strain>
    </source>
</reference>
<feature type="signal peptide" evidence="2">
    <location>
        <begin position="1"/>
        <end position="22"/>
    </location>
</feature>